<dbReference type="Proteomes" id="UP000054893">
    <property type="component" value="Unassembled WGS sequence"/>
</dbReference>
<name>A0A158HKM0_CABSO</name>
<reference evidence="1 2" key="1">
    <citation type="submission" date="2016-01" db="EMBL/GenBank/DDBJ databases">
        <authorList>
            <person name="Oliw E.H."/>
        </authorList>
    </citation>
    <scope>NUCLEOTIDE SEQUENCE [LARGE SCALE GENOMIC DNA]</scope>
    <source>
        <strain evidence="1">LMG 22029</strain>
    </source>
</reference>
<organism evidence="1 2">
    <name type="scientific">Caballeronia sordidicola</name>
    <name type="common">Burkholderia sordidicola</name>
    <dbReference type="NCBI Taxonomy" id="196367"/>
    <lineage>
        <taxon>Bacteria</taxon>
        <taxon>Pseudomonadati</taxon>
        <taxon>Pseudomonadota</taxon>
        <taxon>Betaproteobacteria</taxon>
        <taxon>Burkholderiales</taxon>
        <taxon>Burkholderiaceae</taxon>
        <taxon>Caballeronia</taxon>
    </lineage>
</organism>
<dbReference type="AlphaFoldDB" id="A0A158HKM0"/>
<evidence type="ECO:0000313" key="2">
    <source>
        <dbReference type="Proteomes" id="UP000054893"/>
    </source>
</evidence>
<evidence type="ECO:0000313" key="1">
    <source>
        <dbReference type="EMBL" id="SAL44948.1"/>
    </source>
</evidence>
<sequence length="173" mass="19464">MASRARLCVDLGPAKSRWEAWCALHGVTAADGVRQLVHGVLSRDEPSDGLPGRKYHRIPVDGHRERVEIRLTQEELEAASRCAFSSGLNVNRWMVTVIRAQLVHEPQLGEREMRLLADSNQHLAMIVTLLGRLKAHRGACNAARVLEDTRAVIDTHLRTVTQVLRANLDRWSR</sequence>
<dbReference type="OrthoDB" id="9789818at2"/>
<gene>
    <name evidence="1" type="ORF">AWB64_04768</name>
</gene>
<dbReference type="RefSeq" id="WP_060857844.1">
    <property type="nucleotide sequence ID" value="NZ_FCOC02000018.1"/>
</dbReference>
<proteinExistence type="predicted"/>
<protein>
    <submittedName>
        <fullName evidence="1">Plasmid-related protein</fullName>
    </submittedName>
</protein>
<dbReference type="EMBL" id="FCOC02000018">
    <property type="protein sequence ID" value="SAL44948.1"/>
    <property type="molecule type" value="Genomic_DNA"/>
</dbReference>
<accession>A0A158HKM0</accession>